<proteinExistence type="predicted"/>
<dbReference type="RefSeq" id="WP_184399082.1">
    <property type="nucleotide sequence ID" value="NZ_BAAAJD010000022.1"/>
</dbReference>
<evidence type="ECO:0000313" key="1">
    <source>
        <dbReference type="EMBL" id="MBB5435904.1"/>
    </source>
</evidence>
<dbReference type="EMBL" id="JACHDB010000002">
    <property type="protein sequence ID" value="MBB5435904.1"/>
    <property type="molecule type" value="Genomic_DNA"/>
</dbReference>
<sequence length="77" mass="8702">MNDDAAAGPGAEEPALCSRKGCRAPARWALVWNNPKVHTPDRRKTWLACDEHRDYLAGFLDVRGFLRETVPFDEFEG</sequence>
<organism evidence="1 2">
    <name type="scientific">Nocardiopsis composta</name>
    <dbReference type="NCBI Taxonomy" id="157465"/>
    <lineage>
        <taxon>Bacteria</taxon>
        <taxon>Bacillati</taxon>
        <taxon>Actinomycetota</taxon>
        <taxon>Actinomycetes</taxon>
        <taxon>Streptosporangiales</taxon>
        <taxon>Nocardiopsidaceae</taxon>
        <taxon>Nocardiopsis</taxon>
    </lineage>
</organism>
<accession>A0A7W8QSU5</accession>
<evidence type="ECO:0000313" key="2">
    <source>
        <dbReference type="Proteomes" id="UP000572635"/>
    </source>
</evidence>
<gene>
    <name evidence="1" type="ORF">HDA36_006052</name>
</gene>
<keyword evidence="2" id="KW-1185">Reference proteome</keyword>
<dbReference type="AlphaFoldDB" id="A0A7W8QSU5"/>
<evidence type="ECO:0008006" key="3">
    <source>
        <dbReference type="Google" id="ProtNLM"/>
    </source>
</evidence>
<name>A0A7W8QSU5_9ACTN</name>
<comment type="caution">
    <text evidence="1">The sequence shown here is derived from an EMBL/GenBank/DDBJ whole genome shotgun (WGS) entry which is preliminary data.</text>
</comment>
<dbReference type="Proteomes" id="UP000572635">
    <property type="component" value="Unassembled WGS sequence"/>
</dbReference>
<protein>
    <recommendedName>
        <fullName evidence="3">Acetone carboxylase</fullName>
    </recommendedName>
</protein>
<reference evidence="1 2" key="1">
    <citation type="submission" date="2020-08" db="EMBL/GenBank/DDBJ databases">
        <title>Sequencing the genomes of 1000 actinobacteria strains.</title>
        <authorList>
            <person name="Klenk H.-P."/>
        </authorList>
    </citation>
    <scope>NUCLEOTIDE SEQUENCE [LARGE SCALE GENOMIC DNA]</scope>
    <source>
        <strain evidence="1 2">DSM 44551</strain>
    </source>
</reference>